<dbReference type="EMBL" id="KV878210">
    <property type="protein sequence ID" value="OJJ39686.1"/>
    <property type="molecule type" value="Genomic_DNA"/>
</dbReference>
<feature type="non-terminal residue" evidence="2">
    <location>
        <position position="1"/>
    </location>
</feature>
<evidence type="ECO:0000313" key="3">
    <source>
        <dbReference type="Proteomes" id="UP000184383"/>
    </source>
</evidence>
<evidence type="ECO:0000313" key="2">
    <source>
        <dbReference type="EMBL" id="OJJ39686.1"/>
    </source>
</evidence>
<accession>A0A1L9RXN2</accession>
<feature type="transmembrane region" description="Helical" evidence="1">
    <location>
        <begin position="30"/>
        <end position="48"/>
    </location>
</feature>
<proteinExistence type="predicted"/>
<keyword evidence="3" id="KW-1185">Reference proteome</keyword>
<feature type="transmembrane region" description="Helical" evidence="1">
    <location>
        <begin position="7"/>
        <end position="24"/>
    </location>
</feature>
<dbReference type="Proteomes" id="UP000184383">
    <property type="component" value="Unassembled WGS sequence"/>
</dbReference>
<reference evidence="3" key="1">
    <citation type="journal article" date="2017" name="Genome Biol.">
        <title>Comparative genomics reveals high biological diversity and specific adaptations in the industrially and medically important fungal genus Aspergillus.</title>
        <authorList>
            <person name="de Vries R.P."/>
            <person name="Riley R."/>
            <person name="Wiebenga A."/>
            <person name="Aguilar-Osorio G."/>
            <person name="Amillis S."/>
            <person name="Uchima C.A."/>
            <person name="Anderluh G."/>
            <person name="Asadollahi M."/>
            <person name="Askin M."/>
            <person name="Barry K."/>
            <person name="Battaglia E."/>
            <person name="Bayram O."/>
            <person name="Benocci T."/>
            <person name="Braus-Stromeyer S.A."/>
            <person name="Caldana C."/>
            <person name="Canovas D."/>
            <person name="Cerqueira G.C."/>
            <person name="Chen F."/>
            <person name="Chen W."/>
            <person name="Choi C."/>
            <person name="Clum A."/>
            <person name="Dos Santos R.A."/>
            <person name="Damasio A.R."/>
            <person name="Diallinas G."/>
            <person name="Emri T."/>
            <person name="Fekete E."/>
            <person name="Flipphi M."/>
            <person name="Freyberg S."/>
            <person name="Gallo A."/>
            <person name="Gournas C."/>
            <person name="Habgood R."/>
            <person name="Hainaut M."/>
            <person name="Harispe M.L."/>
            <person name="Henrissat B."/>
            <person name="Hilden K.S."/>
            <person name="Hope R."/>
            <person name="Hossain A."/>
            <person name="Karabika E."/>
            <person name="Karaffa L."/>
            <person name="Karanyi Z."/>
            <person name="Krasevec N."/>
            <person name="Kuo A."/>
            <person name="Kusch H."/>
            <person name="LaButti K."/>
            <person name="Lagendijk E.L."/>
            <person name="Lapidus A."/>
            <person name="Levasseur A."/>
            <person name="Lindquist E."/>
            <person name="Lipzen A."/>
            <person name="Logrieco A.F."/>
            <person name="MacCabe A."/>
            <person name="Maekelae M.R."/>
            <person name="Malavazi I."/>
            <person name="Melin P."/>
            <person name="Meyer V."/>
            <person name="Mielnichuk N."/>
            <person name="Miskei M."/>
            <person name="Molnar A.P."/>
            <person name="Mule G."/>
            <person name="Ngan C.Y."/>
            <person name="Orejas M."/>
            <person name="Orosz E."/>
            <person name="Ouedraogo J.P."/>
            <person name="Overkamp K.M."/>
            <person name="Park H.-S."/>
            <person name="Perrone G."/>
            <person name="Piumi F."/>
            <person name="Punt P.J."/>
            <person name="Ram A.F."/>
            <person name="Ramon A."/>
            <person name="Rauscher S."/>
            <person name="Record E."/>
            <person name="Riano-Pachon D.M."/>
            <person name="Robert V."/>
            <person name="Roehrig J."/>
            <person name="Ruller R."/>
            <person name="Salamov A."/>
            <person name="Salih N.S."/>
            <person name="Samson R.A."/>
            <person name="Sandor E."/>
            <person name="Sanguinetti M."/>
            <person name="Schuetze T."/>
            <person name="Sepcic K."/>
            <person name="Shelest E."/>
            <person name="Sherlock G."/>
            <person name="Sophianopoulou V."/>
            <person name="Squina F.M."/>
            <person name="Sun H."/>
            <person name="Susca A."/>
            <person name="Todd R.B."/>
            <person name="Tsang A."/>
            <person name="Unkles S.E."/>
            <person name="van de Wiele N."/>
            <person name="van Rossen-Uffink D."/>
            <person name="Oliveira J.V."/>
            <person name="Vesth T.C."/>
            <person name="Visser J."/>
            <person name="Yu J.-H."/>
            <person name="Zhou M."/>
            <person name="Andersen M.R."/>
            <person name="Archer D.B."/>
            <person name="Baker S.E."/>
            <person name="Benoit I."/>
            <person name="Brakhage A.A."/>
            <person name="Braus G.H."/>
            <person name="Fischer R."/>
            <person name="Frisvad J.C."/>
            <person name="Goldman G.H."/>
            <person name="Houbraken J."/>
            <person name="Oakley B."/>
            <person name="Pocsi I."/>
            <person name="Scazzocchio C."/>
            <person name="Seiboth B."/>
            <person name="vanKuyk P.A."/>
            <person name="Wortman J."/>
            <person name="Dyer P.S."/>
            <person name="Grigoriev I.V."/>
        </authorList>
    </citation>
    <scope>NUCLEOTIDE SEQUENCE [LARGE SCALE GENOMIC DNA]</scope>
    <source>
        <strain evidence="3">DTO 134E9</strain>
    </source>
</reference>
<dbReference type="AlphaFoldDB" id="A0A1L9RXN2"/>
<dbReference type="VEuPathDB" id="FungiDB:ASPWEDRAFT_151016"/>
<dbReference type="GeneID" id="63745440"/>
<keyword evidence="1" id="KW-0812">Transmembrane</keyword>
<dbReference type="RefSeq" id="XP_040693362.1">
    <property type="nucleotide sequence ID" value="XM_040829592.1"/>
</dbReference>
<gene>
    <name evidence="2" type="ORF">ASPWEDRAFT_151016</name>
</gene>
<sequence>EKKSLVETVRLLIIPLIYFFGLFVRYSLPFFSSLVNCSFVAVLLSRIYHLC</sequence>
<name>A0A1L9RXN2_ASPWE</name>
<keyword evidence="1" id="KW-1133">Transmembrane helix</keyword>
<evidence type="ECO:0000256" key="1">
    <source>
        <dbReference type="SAM" id="Phobius"/>
    </source>
</evidence>
<keyword evidence="1" id="KW-0472">Membrane</keyword>
<organism evidence="2 3">
    <name type="scientific">Aspergillus wentii DTO 134E9</name>
    <dbReference type="NCBI Taxonomy" id="1073089"/>
    <lineage>
        <taxon>Eukaryota</taxon>
        <taxon>Fungi</taxon>
        <taxon>Dikarya</taxon>
        <taxon>Ascomycota</taxon>
        <taxon>Pezizomycotina</taxon>
        <taxon>Eurotiomycetes</taxon>
        <taxon>Eurotiomycetidae</taxon>
        <taxon>Eurotiales</taxon>
        <taxon>Aspergillaceae</taxon>
        <taxon>Aspergillus</taxon>
        <taxon>Aspergillus subgen. Cremei</taxon>
    </lineage>
</organism>
<protein>
    <submittedName>
        <fullName evidence="2">Uncharacterized protein</fullName>
    </submittedName>
</protein>